<dbReference type="InterPro" id="IPR004564">
    <property type="entry name" value="OM_lipoprot_carrier_LolA-like"/>
</dbReference>
<sequence>MMKTNKISQALLWITLGALFHSMVTADNKGLSLVMEKLSAIQRTTAEFTEIKTYSLLNEQIKLSGQLEYVAPDTLIKKTIKPEAEYFEVTGDALTIKKLDGEEHNLLLSNYPLIEIFVEAYRGVLSGNLKKLKQYYGVEFIETSQLGGVNNEAFWTIKLTPTDEEALEYIDVIIVDGVGGAVNKVTTMESGGDKSVLSIDTLASKK</sequence>
<protein>
    <recommendedName>
        <fullName evidence="2">Outer membrane lipoprotein carrier protein LolA</fullName>
    </recommendedName>
</protein>
<dbReference type="Pfam" id="PF19574">
    <property type="entry name" value="LolA_3"/>
    <property type="match status" value="1"/>
</dbReference>
<evidence type="ECO:0000313" key="1">
    <source>
        <dbReference type="EMBL" id="VAW92608.1"/>
    </source>
</evidence>
<name>A0A3B0ZGI1_9ZZZZ</name>
<dbReference type="InterPro" id="IPR029046">
    <property type="entry name" value="LolA/LolB/LppX"/>
</dbReference>
<proteinExistence type="predicted"/>
<dbReference type="SUPFAM" id="SSF89392">
    <property type="entry name" value="Prokaryotic lipoproteins and lipoprotein localization factors"/>
    <property type="match status" value="1"/>
</dbReference>
<dbReference type="Gene3D" id="2.50.20.10">
    <property type="entry name" value="Lipoprotein localisation LolA/LolB/LppX"/>
    <property type="match status" value="1"/>
</dbReference>
<organism evidence="1">
    <name type="scientific">hydrothermal vent metagenome</name>
    <dbReference type="NCBI Taxonomy" id="652676"/>
    <lineage>
        <taxon>unclassified sequences</taxon>
        <taxon>metagenomes</taxon>
        <taxon>ecological metagenomes</taxon>
    </lineage>
</organism>
<dbReference type="EMBL" id="UOFT01000027">
    <property type="protein sequence ID" value="VAW92608.1"/>
    <property type="molecule type" value="Genomic_DNA"/>
</dbReference>
<dbReference type="AlphaFoldDB" id="A0A3B0ZGI1"/>
<reference evidence="1" key="1">
    <citation type="submission" date="2018-06" db="EMBL/GenBank/DDBJ databases">
        <authorList>
            <person name="Zhirakovskaya E."/>
        </authorList>
    </citation>
    <scope>NUCLEOTIDE SEQUENCE</scope>
</reference>
<gene>
    <name evidence="1" type="ORF">MNBD_GAMMA23-2441</name>
</gene>
<evidence type="ECO:0008006" key="2">
    <source>
        <dbReference type="Google" id="ProtNLM"/>
    </source>
</evidence>
<accession>A0A3B0ZGI1</accession>